<dbReference type="Gene3D" id="3.10.20.90">
    <property type="entry name" value="Phosphatidylinositol 3-kinase Catalytic Subunit, Chain A, domain 1"/>
    <property type="match status" value="1"/>
</dbReference>
<dbReference type="InterPro" id="IPR003311">
    <property type="entry name" value="AUX_IAA"/>
</dbReference>
<evidence type="ECO:0000256" key="1">
    <source>
        <dbReference type="ARBA" id="ARBA00004123"/>
    </source>
</evidence>
<dbReference type="Pfam" id="PF02309">
    <property type="entry name" value="AUX_IAA"/>
    <property type="match status" value="1"/>
</dbReference>
<evidence type="ECO:0000256" key="4">
    <source>
        <dbReference type="ARBA" id="ARBA00023015"/>
    </source>
</evidence>
<dbReference type="GO" id="GO:0006355">
    <property type="term" value="P:regulation of DNA-templated transcription"/>
    <property type="evidence" value="ECO:0007669"/>
    <property type="project" value="InterPro"/>
</dbReference>
<feature type="region of interest" description="Disordered" evidence="9">
    <location>
        <begin position="100"/>
        <end position="125"/>
    </location>
</feature>
<comment type="subunit">
    <text evidence="8">Homodimers and heterodimers.</text>
</comment>
<dbReference type="PROSITE" id="PS51745">
    <property type="entry name" value="PB1"/>
    <property type="match status" value="1"/>
</dbReference>
<dbReference type="InterPro" id="IPR053793">
    <property type="entry name" value="PB1-like"/>
</dbReference>
<evidence type="ECO:0000259" key="11">
    <source>
        <dbReference type="PROSITE" id="PS51745"/>
    </source>
</evidence>
<feature type="compositionally biased region" description="Polar residues" evidence="9">
    <location>
        <begin position="100"/>
        <end position="116"/>
    </location>
</feature>
<evidence type="ECO:0000313" key="12">
    <source>
        <dbReference type="EnsemblPlants" id="Kaladp0011s0473.1.v1.1"/>
    </source>
</evidence>
<dbReference type="SUPFAM" id="SSF54277">
    <property type="entry name" value="CAD &amp; PB1 domains"/>
    <property type="match status" value="1"/>
</dbReference>
<comment type="similarity">
    <text evidence="2 8">Belongs to the Aux/IAA family.</text>
</comment>
<keyword evidence="6 8" id="KW-0539">Nucleus</keyword>
<comment type="subcellular location">
    <subcellularLocation>
        <location evidence="1 8">Nucleus</location>
    </subcellularLocation>
</comment>
<organism evidence="12 13">
    <name type="scientific">Kalanchoe fedtschenkoi</name>
    <name type="common">Lavender scallops</name>
    <name type="synonym">South American air plant</name>
    <dbReference type="NCBI Taxonomy" id="63787"/>
    <lineage>
        <taxon>Eukaryota</taxon>
        <taxon>Viridiplantae</taxon>
        <taxon>Streptophyta</taxon>
        <taxon>Embryophyta</taxon>
        <taxon>Tracheophyta</taxon>
        <taxon>Spermatophyta</taxon>
        <taxon>Magnoliopsida</taxon>
        <taxon>eudicotyledons</taxon>
        <taxon>Gunneridae</taxon>
        <taxon>Pentapetalae</taxon>
        <taxon>Saxifragales</taxon>
        <taxon>Crassulaceae</taxon>
        <taxon>Kalanchoe</taxon>
    </lineage>
</organism>
<evidence type="ECO:0000256" key="9">
    <source>
        <dbReference type="SAM" id="MobiDB-lite"/>
    </source>
</evidence>
<feature type="transmembrane region" description="Helical" evidence="10">
    <location>
        <begin position="38"/>
        <end position="61"/>
    </location>
</feature>
<evidence type="ECO:0000313" key="13">
    <source>
        <dbReference type="Proteomes" id="UP000594263"/>
    </source>
</evidence>
<feature type="region of interest" description="Disordered" evidence="9">
    <location>
        <begin position="197"/>
        <end position="246"/>
    </location>
</feature>
<keyword evidence="10" id="KW-0472">Membrane</keyword>
<evidence type="ECO:0000256" key="7">
    <source>
        <dbReference type="ARBA" id="ARBA00023294"/>
    </source>
</evidence>
<evidence type="ECO:0000256" key="3">
    <source>
        <dbReference type="ARBA" id="ARBA00022491"/>
    </source>
</evidence>
<dbReference type="FunFam" id="3.10.20.90:FF:000078">
    <property type="entry name" value="Auxin-responsive protein"/>
    <property type="match status" value="1"/>
</dbReference>
<evidence type="ECO:0000256" key="5">
    <source>
        <dbReference type="ARBA" id="ARBA00023163"/>
    </source>
</evidence>
<evidence type="ECO:0000256" key="2">
    <source>
        <dbReference type="ARBA" id="ARBA00006728"/>
    </source>
</evidence>
<keyword evidence="13" id="KW-1185">Reference proteome</keyword>
<feature type="domain" description="PB1" evidence="11">
    <location>
        <begin position="279"/>
        <end position="372"/>
    </location>
</feature>
<reference evidence="12" key="1">
    <citation type="submission" date="2021-01" db="UniProtKB">
        <authorList>
            <consortium name="EnsemblPlants"/>
        </authorList>
    </citation>
    <scope>IDENTIFICATION</scope>
</reference>
<keyword evidence="10" id="KW-0812">Transmembrane</keyword>
<sequence length="395" mass="41544">MIHCQSITKPSSPLLCLSPFGSVVVGALKSQLTSQVGAFLIVCLLVCVFVYQLLVVGYSCLMMSNTTTTTPLELDYIGGLSKTSSSETYPCLKTDLSLSLPGSDQSPDSTKPSNPSLGLFLSGQEPPQPELPNGYAFSSVKSSNNGGCSGGRGLSGRRCFADASGKWGLAVSSGSECAAVKGAAALFSHGAGNGVNRVENGGGVGKQPGQPASQRTDMDIDGGSDPQKSPMEKKPESAPAAKAQVVGWPPIRSYRKNSMASASTKNSDEADAAKTASSCLLVKVSMDGAPYLRKVGLKLYNNYSDLSLALKKMFSCFPVGKDGLTNTYPSNSPHGPECVLTYEDKDGDWMLVGDVPWDMFTSTCKRLRIMKGSEATGTNYQPSDIQHPAPDALFL</sequence>
<keyword evidence="3 8" id="KW-0678">Repressor</keyword>
<evidence type="ECO:0000256" key="10">
    <source>
        <dbReference type="SAM" id="Phobius"/>
    </source>
</evidence>
<dbReference type="InterPro" id="IPR033389">
    <property type="entry name" value="AUX/IAA_dom"/>
</dbReference>
<dbReference type="GO" id="GO:0009734">
    <property type="term" value="P:auxin-activated signaling pathway"/>
    <property type="evidence" value="ECO:0007669"/>
    <property type="project" value="UniProtKB-UniRule"/>
</dbReference>
<dbReference type="GO" id="GO:0005634">
    <property type="term" value="C:nucleus"/>
    <property type="evidence" value="ECO:0007669"/>
    <property type="project" value="UniProtKB-SubCell"/>
</dbReference>
<dbReference type="PANTHER" id="PTHR31734">
    <property type="entry name" value="AUXIN-RESPONSIVE PROTEIN IAA17"/>
    <property type="match status" value="1"/>
</dbReference>
<keyword evidence="5 8" id="KW-0804">Transcription</keyword>
<dbReference type="PANTHER" id="PTHR31734:SF257">
    <property type="entry name" value="AUXIN-RESPONSIVE PROTEIN"/>
    <property type="match status" value="1"/>
</dbReference>
<name>A0A7N0RH88_KALFE</name>
<keyword evidence="7 8" id="KW-0927">Auxin signaling pathway</keyword>
<keyword evidence="4 8" id="KW-0805">Transcription regulation</keyword>
<dbReference type="Gramene" id="Kaladp0011s0473.1.v1.1">
    <property type="protein sequence ID" value="Kaladp0011s0473.1.v1.1"/>
    <property type="gene ID" value="Kaladp0011s0473.v1.1"/>
</dbReference>
<dbReference type="EnsemblPlants" id="Kaladp0011s0473.1.v1.1">
    <property type="protein sequence ID" value="Kaladp0011s0473.1.v1.1"/>
    <property type="gene ID" value="Kaladp0011s0473.v1.1"/>
</dbReference>
<dbReference type="Proteomes" id="UP000594263">
    <property type="component" value="Unplaced"/>
</dbReference>
<comment type="function">
    <text evidence="8">Aux/IAA proteins are short-lived transcriptional factors that function as repressors of early auxin response genes at low auxin concentrations.</text>
</comment>
<protein>
    <recommendedName>
        <fullName evidence="8">Auxin-responsive protein</fullName>
    </recommendedName>
</protein>
<proteinExistence type="inferred from homology"/>
<evidence type="ECO:0000256" key="6">
    <source>
        <dbReference type="ARBA" id="ARBA00023242"/>
    </source>
</evidence>
<accession>A0A7N0RH88</accession>
<evidence type="ECO:0000256" key="8">
    <source>
        <dbReference type="RuleBase" id="RU004549"/>
    </source>
</evidence>
<keyword evidence="10" id="KW-1133">Transmembrane helix</keyword>
<dbReference type="AlphaFoldDB" id="A0A7N0RH88"/>